<dbReference type="OrthoDB" id="9179041at2"/>
<dbReference type="InterPro" id="IPR009057">
    <property type="entry name" value="Homeodomain-like_sf"/>
</dbReference>
<dbReference type="Pfam" id="PF00440">
    <property type="entry name" value="TetR_N"/>
    <property type="match status" value="1"/>
</dbReference>
<dbReference type="InterPro" id="IPR001647">
    <property type="entry name" value="HTH_TetR"/>
</dbReference>
<evidence type="ECO:0000313" key="5">
    <source>
        <dbReference type="Proteomes" id="UP000298347"/>
    </source>
</evidence>
<dbReference type="PRINTS" id="PR00455">
    <property type="entry name" value="HTHTETR"/>
</dbReference>
<keyword evidence="1 2" id="KW-0238">DNA-binding</keyword>
<dbReference type="AlphaFoldDB" id="A0A4Z0GLU5"/>
<dbReference type="PANTHER" id="PTHR43479:SF20">
    <property type="entry name" value="HTH TETR-TYPE DOMAIN-CONTAINING PROTEIN"/>
    <property type="match status" value="1"/>
</dbReference>
<evidence type="ECO:0000313" key="4">
    <source>
        <dbReference type="EMBL" id="TGA96674.1"/>
    </source>
</evidence>
<feature type="domain" description="HTH tetR-type" evidence="3">
    <location>
        <begin position="9"/>
        <end position="69"/>
    </location>
</feature>
<dbReference type="SUPFAM" id="SSF48498">
    <property type="entry name" value="Tetracyclin repressor-like, C-terminal domain"/>
    <property type="match status" value="1"/>
</dbReference>
<keyword evidence="5" id="KW-1185">Reference proteome</keyword>
<dbReference type="GO" id="GO:0003677">
    <property type="term" value="F:DNA binding"/>
    <property type="evidence" value="ECO:0007669"/>
    <property type="project" value="UniProtKB-UniRule"/>
</dbReference>
<dbReference type="InterPro" id="IPR036271">
    <property type="entry name" value="Tet_transcr_reg_TetR-rel_C_sf"/>
</dbReference>
<organism evidence="4 5">
    <name type="scientific">Sporolactobacillus shoreae</name>
    <dbReference type="NCBI Taxonomy" id="1465501"/>
    <lineage>
        <taxon>Bacteria</taxon>
        <taxon>Bacillati</taxon>
        <taxon>Bacillota</taxon>
        <taxon>Bacilli</taxon>
        <taxon>Bacillales</taxon>
        <taxon>Sporolactobacillaceae</taxon>
        <taxon>Sporolactobacillus</taxon>
    </lineage>
</organism>
<proteinExistence type="predicted"/>
<sequence>MTNKPYHHGNLRNSLIEAGIKLINQEGTRQFSLRKVAVLCGVSHAAPYSHFKNKEELLKAMQDHVREQLMELLENTIQSCSNSNSPYLLVQMGKSYVMFFIKNPHYFPFLCSQLCMEINLSMDDDGTKNFPPFELFKTTAFHVLREMGLPEDKLKDTIISMFATVHGLASITTMKNVHYDEDWETKIEDIIWNK</sequence>
<protein>
    <submittedName>
        <fullName evidence="4">TetR/AcrR family transcriptional regulator</fullName>
    </submittedName>
</protein>
<gene>
    <name evidence="4" type="ORF">E4665_14800</name>
</gene>
<dbReference type="EMBL" id="SRJD01000021">
    <property type="protein sequence ID" value="TGA96674.1"/>
    <property type="molecule type" value="Genomic_DNA"/>
</dbReference>
<dbReference type="SUPFAM" id="SSF46689">
    <property type="entry name" value="Homeodomain-like"/>
    <property type="match status" value="1"/>
</dbReference>
<dbReference type="Gene3D" id="1.10.357.10">
    <property type="entry name" value="Tetracycline Repressor, domain 2"/>
    <property type="match status" value="1"/>
</dbReference>
<evidence type="ECO:0000256" key="1">
    <source>
        <dbReference type="ARBA" id="ARBA00023125"/>
    </source>
</evidence>
<comment type="caution">
    <text evidence="4">The sequence shown here is derived from an EMBL/GenBank/DDBJ whole genome shotgun (WGS) entry which is preliminary data.</text>
</comment>
<feature type="DNA-binding region" description="H-T-H motif" evidence="2">
    <location>
        <begin position="32"/>
        <end position="51"/>
    </location>
</feature>
<evidence type="ECO:0000256" key="2">
    <source>
        <dbReference type="PROSITE-ProRule" id="PRU00335"/>
    </source>
</evidence>
<dbReference type="PROSITE" id="PS50977">
    <property type="entry name" value="HTH_TETR_2"/>
    <property type="match status" value="1"/>
</dbReference>
<accession>A0A4Z0GLU5</accession>
<dbReference type="PANTHER" id="PTHR43479">
    <property type="entry name" value="ACREF/ENVCD OPERON REPRESSOR-RELATED"/>
    <property type="match status" value="1"/>
</dbReference>
<dbReference type="Proteomes" id="UP000298347">
    <property type="component" value="Unassembled WGS sequence"/>
</dbReference>
<dbReference type="RefSeq" id="WP_135349570.1">
    <property type="nucleotide sequence ID" value="NZ_SRJD01000021.1"/>
</dbReference>
<name>A0A4Z0GLU5_9BACL</name>
<dbReference type="InterPro" id="IPR050624">
    <property type="entry name" value="HTH-type_Tx_Regulator"/>
</dbReference>
<evidence type="ECO:0000259" key="3">
    <source>
        <dbReference type="PROSITE" id="PS50977"/>
    </source>
</evidence>
<reference evidence="4 5" key="1">
    <citation type="journal article" date="2015" name="Int. J. Syst. Evol. Microbiol.">
        <title>Sporolactobacillus shoreae sp. nov. and Sporolactobacillus spathodeae sp. nov., two spore-forming lactic acid bacteria isolated from tree barks in Thailand.</title>
        <authorList>
            <person name="Thamacharoensuk T."/>
            <person name="Kitahara M."/>
            <person name="Ohkuma M."/>
            <person name="Thongchul N."/>
            <person name="Tanasupawat S."/>
        </authorList>
    </citation>
    <scope>NUCLEOTIDE SEQUENCE [LARGE SCALE GENOMIC DNA]</scope>
    <source>
        <strain evidence="4 5">BK92</strain>
    </source>
</reference>